<evidence type="ECO:0000256" key="1">
    <source>
        <dbReference type="ARBA" id="ARBA00005254"/>
    </source>
</evidence>
<dbReference type="InterPro" id="IPR029069">
    <property type="entry name" value="HotDog_dom_sf"/>
</dbReference>
<organism evidence="3 4">
    <name type="scientific">Streptomyces scabichelini</name>
    <dbReference type="NCBI Taxonomy" id="2711217"/>
    <lineage>
        <taxon>Bacteria</taxon>
        <taxon>Bacillati</taxon>
        <taxon>Actinomycetota</taxon>
        <taxon>Actinomycetes</taxon>
        <taxon>Kitasatosporales</taxon>
        <taxon>Streptomycetaceae</taxon>
        <taxon>Streptomyces</taxon>
    </lineage>
</organism>
<dbReference type="Pfam" id="PF01575">
    <property type="entry name" value="MaoC_dehydratas"/>
    <property type="match status" value="1"/>
</dbReference>
<dbReference type="PANTHER" id="PTHR43841">
    <property type="entry name" value="3-HYDROXYACYL-THIOESTER DEHYDRATASE HTDX-RELATED"/>
    <property type="match status" value="1"/>
</dbReference>
<comment type="similarity">
    <text evidence="1">Belongs to the enoyl-CoA hydratase/isomerase family.</text>
</comment>
<gene>
    <name evidence="3" type="ORF">G5C60_19835</name>
</gene>
<sequence>MSPHVDDIKVGESRENVLVDDLKRTRIVQYAGASGDFNPLHTDHVFATEAAGYPGVFAHGMMTMGMTGRVLTDWVGVEPLLNYGVRFKAQVWPGDTLTATATVESVEDTPAGPVAHFSLRTVNQHGAEVVTGTATVRLES</sequence>
<evidence type="ECO:0000313" key="3">
    <source>
        <dbReference type="EMBL" id="NGO09790.1"/>
    </source>
</evidence>
<dbReference type="PANTHER" id="PTHR43841:SF3">
    <property type="entry name" value="(3R)-HYDROXYACYL-ACP DEHYDRATASE SUBUNIT HADB"/>
    <property type="match status" value="1"/>
</dbReference>
<dbReference type="Proteomes" id="UP000472335">
    <property type="component" value="Unassembled WGS sequence"/>
</dbReference>
<protein>
    <submittedName>
        <fullName evidence="3">Acyl dehydratase</fullName>
    </submittedName>
</protein>
<evidence type="ECO:0000313" key="4">
    <source>
        <dbReference type="Proteomes" id="UP000472335"/>
    </source>
</evidence>
<accession>A0A6G4V7H3</accession>
<reference evidence="3 4" key="1">
    <citation type="submission" date="2020-02" db="EMBL/GenBank/DDBJ databases">
        <title>Whole-genome analyses of novel actinobacteria.</title>
        <authorList>
            <person name="Sahin N."/>
            <person name="Gencbay T."/>
        </authorList>
    </citation>
    <scope>NUCLEOTIDE SEQUENCE [LARGE SCALE GENOMIC DNA]</scope>
    <source>
        <strain evidence="3 4">HC44</strain>
    </source>
</reference>
<dbReference type="Gene3D" id="3.10.129.10">
    <property type="entry name" value="Hotdog Thioesterase"/>
    <property type="match status" value="1"/>
</dbReference>
<dbReference type="InterPro" id="IPR002539">
    <property type="entry name" value="MaoC-like_dom"/>
</dbReference>
<dbReference type="RefSeq" id="WP_165261104.1">
    <property type="nucleotide sequence ID" value="NZ_JAAKZY010000058.1"/>
</dbReference>
<dbReference type="AlphaFoldDB" id="A0A6G4V7H3"/>
<comment type="caution">
    <text evidence="3">The sequence shown here is derived from an EMBL/GenBank/DDBJ whole genome shotgun (WGS) entry which is preliminary data.</text>
</comment>
<dbReference type="EMBL" id="JAAKZY010000058">
    <property type="protein sequence ID" value="NGO09790.1"/>
    <property type="molecule type" value="Genomic_DNA"/>
</dbReference>
<name>A0A6G4V7H3_9ACTN</name>
<keyword evidence="4" id="KW-1185">Reference proteome</keyword>
<feature type="domain" description="MaoC-like" evidence="2">
    <location>
        <begin position="11"/>
        <end position="108"/>
    </location>
</feature>
<dbReference type="SUPFAM" id="SSF54637">
    <property type="entry name" value="Thioesterase/thiol ester dehydrase-isomerase"/>
    <property type="match status" value="1"/>
</dbReference>
<proteinExistence type="inferred from homology"/>
<evidence type="ECO:0000259" key="2">
    <source>
        <dbReference type="Pfam" id="PF01575"/>
    </source>
</evidence>